<accession>A0A1V2AA56</accession>
<name>A0A1V2AA56_9BACI</name>
<dbReference type="AlphaFoldDB" id="A0A1V2AA56"/>
<sequence length="226" mass="25561">MKKIIFTAIIFTLILALVKPEVNHAQKPVNGKIKNVEAEMYKEIDLFFDKIKVTEKKFESMSNKQQQDFIDSMLSSPEYLKLEKKLATLEPYSKNTSEVRAQALPVLLAPVAAMVGRVAIKAVAKKGTKFAEKYLKGKLNKIGKNYEVSWNVKGRDGSLNSLVVVFQKVGRSKKRVFAVDHTKIPLKPGSSKKIWHFHVTPDVNMHHTMCSFIPSGHKPDTKTKCY</sequence>
<comment type="caution">
    <text evidence="1">The sequence shown here is derived from an EMBL/GenBank/DDBJ whole genome shotgun (WGS) entry which is preliminary data.</text>
</comment>
<keyword evidence="2" id="KW-1185">Reference proteome</keyword>
<evidence type="ECO:0000313" key="1">
    <source>
        <dbReference type="EMBL" id="OMP67878.1"/>
    </source>
</evidence>
<organism evidence="1 2">
    <name type="scientific">Domibacillus epiphyticus</name>
    <dbReference type="NCBI Taxonomy" id="1714355"/>
    <lineage>
        <taxon>Bacteria</taxon>
        <taxon>Bacillati</taxon>
        <taxon>Bacillota</taxon>
        <taxon>Bacilli</taxon>
        <taxon>Bacillales</taxon>
        <taxon>Bacillaceae</taxon>
        <taxon>Domibacillus</taxon>
    </lineage>
</organism>
<reference evidence="1 2" key="1">
    <citation type="submission" date="2016-12" db="EMBL/GenBank/DDBJ databases">
        <title>Domibacillus sp. SAB 38T whole genome sequencing.</title>
        <authorList>
            <person name="Verma A."/>
            <person name="Ojha A.K."/>
            <person name="Krishnamurthi S."/>
        </authorList>
    </citation>
    <scope>NUCLEOTIDE SEQUENCE [LARGE SCALE GENOMIC DNA]</scope>
    <source>
        <strain evidence="1 2">SAB 38</strain>
    </source>
</reference>
<gene>
    <name evidence="1" type="ORF">BTO28_05165</name>
</gene>
<dbReference type="EMBL" id="MSFI01000008">
    <property type="protein sequence ID" value="OMP67878.1"/>
    <property type="molecule type" value="Genomic_DNA"/>
</dbReference>
<dbReference type="OrthoDB" id="2921838at2"/>
<dbReference type="Proteomes" id="UP000188613">
    <property type="component" value="Unassembled WGS sequence"/>
</dbReference>
<proteinExistence type="predicted"/>
<dbReference type="RefSeq" id="WP_076764481.1">
    <property type="nucleotide sequence ID" value="NZ_MSFI01000008.1"/>
</dbReference>
<dbReference type="STRING" id="1714355.BTO28_05165"/>
<evidence type="ECO:0000313" key="2">
    <source>
        <dbReference type="Proteomes" id="UP000188613"/>
    </source>
</evidence>
<protein>
    <submittedName>
        <fullName evidence="1">Uncharacterized protein</fullName>
    </submittedName>
</protein>